<dbReference type="Proteomes" id="UP000249620">
    <property type="component" value="Unassembled WGS sequence"/>
</dbReference>
<gene>
    <name evidence="1" type="ORF">B0I03_10535</name>
</gene>
<accession>A0A327YKY4</accession>
<proteinExistence type="predicted"/>
<protein>
    <submittedName>
        <fullName evidence="1">Uncharacterized protein</fullName>
    </submittedName>
</protein>
<dbReference type="AlphaFoldDB" id="A0A327YKY4"/>
<dbReference type="RefSeq" id="WP_111567063.1">
    <property type="nucleotide sequence ID" value="NZ_QLMI01000005.1"/>
</dbReference>
<reference evidence="1 2" key="1">
    <citation type="submission" date="2018-06" db="EMBL/GenBank/DDBJ databases">
        <title>Genomic Encyclopedia of Type Strains, Phase III (KMG-III): the genomes of soil and plant-associated and newly described type strains.</title>
        <authorList>
            <person name="Whitman W."/>
        </authorList>
    </citation>
    <scope>NUCLEOTIDE SEQUENCE [LARGE SCALE GENOMIC DNA]</scope>
    <source>
        <strain evidence="1 2">CGMCC 1.12398</strain>
    </source>
</reference>
<dbReference type="EMBL" id="QLMI01000005">
    <property type="protein sequence ID" value="RAK21603.1"/>
    <property type="molecule type" value="Genomic_DNA"/>
</dbReference>
<evidence type="ECO:0000313" key="1">
    <source>
        <dbReference type="EMBL" id="RAK21603.1"/>
    </source>
</evidence>
<keyword evidence="2" id="KW-1185">Reference proteome</keyword>
<organism evidence="1 2">
    <name type="scientific">Flavobacterium aquaticum</name>
    <dbReference type="NCBI Taxonomy" id="1236486"/>
    <lineage>
        <taxon>Bacteria</taxon>
        <taxon>Pseudomonadati</taxon>
        <taxon>Bacteroidota</taxon>
        <taxon>Flavobacteriia</taxon>
        <taxon>Flavobacteriales</taxon>
        <taxon>Flavobacteriaceae</taxon>
        <taxon>Flavobacterium</taxon>
    </lineage>
</organism>
<evidence type="ECO:0000313" key="2">
    <source>
        <dbReference type="Proteomes" id="UP000249620"/>
    </source>
</evidence>
<sequence length="306" mass="33533">MAYNVNALTDYVNEQKLPIIKSSLMDSKTMSLFSGNIQVGIKHAEALNLMSVDPKLQDDSVGSSTDGNSDVKFTQRILQVAPIAVREFLDPKVLNTKWMNSQINAGSKDDALVFEQDLMTEITSKVAIKNEKALWQGDTASLNDDLNKFNGFLKVIDAETGTTVVTASTFTSATALGLIDMVYSEIPMDILNQADTAIFMGWDYFRIYTTALKNANLFHYGVDAVDGEIVVPGTNIKIYALNGLNGSKRIVSGRISNFYIGTDLLDEADTAEAIYLPQIERVKVKVAFKLGTQIALPEELVVLQVA</sequence>
<dbReference type="OrthoDB" id="1337491at2"/>
<name>A0A327YKY4_9FLAO</name>
<comment type="caution">
    <text evidence="1">The sequence shown here is derived from an EMBL/GenBank/DDBJ whole genome shotgun (WGS) entry which is preliminary data.</text>
</comment>